<sequence>MNLKVLRTDRGREYLSEQFKRICEDKGITRHLTIPYTPQQNGIAERRNRTLLEMARSMMVQANIPISFWGDAILTASYILNRVPSKSVPSTPYELWHGRKPSYVMYGEYPNKGMTEIESRDVDFLEEDFPSISEVKGNPELYELRDPQGGASITVEGETPRSYPIIDGDNESDPKLSGSCSLEDITLKIHKCEEANVEEYLAVGTKSKANPLCVLLWILMNQLLMKKL</sequence>
<accession>A0AAW2SXQ7</accession>
<dbReference type="Gene3D" id="3.30.420.10">
    <property type="entry name" value="Ribonuclease H-like superfamily/Ribonuclease H"/>
    <property type="match status" value="1"/>
</dbReference>
<dbReference type="InterPro" id="IPR001584">
    <property type="entry name" value="Integrase_cat-core"/>
</dbReference>
<organism evidence="2">
    <name type="scientific">Sesamum calycinum</name>
    <dbReference type="NCBI Taxonomy" id="2727403"/>
    <lineage>
        <taxon>Eukaryota</taxon>
        <taxon>Viridiplantae</taxon>
        <taxon>Streptophyta</taxon>
        <taxon>Embryophyta</taxon>
        <taxon>Tracheophyta</taxon>
        <taxon>Spermatophyta</taxon>
        <taxon>Magnoliopsida</taxon>
        <taxon>eudicotyledons</taxon>
        <taxon>Gunneridae</taxon>
        <taxon>Pentapetalae</taxon>
        <taxon>asterids</taxon>
        <taxon>lamiids</taxon>
        <taxon>Lamiales</taxon>
        <taxon>Pedaliaceae</taxon>
        <taxon>Sesamum</taxon>
    </lineage>
</organism>
<dbReference type="InterPro" id="IPR012337">
    <property type="entry name" value="RNaseH-like_sf"/>
</dbReference>
<gene>
    <name evidence="2" type="ORF">Scaly_0083000</name>
</gene>
<dbReference type="PANTHER" id="PTHR42648:SF27">
    <property type="entry name" value="RNA-DIRECTED DNA POLYMERASE"/>
    <property type="match status" value="1"/>
</dbReference>
<dbReference type="GO" id="GO:0003676">
    <property type="term" value="F:nucleic acid binding"/>
    <property type="evidence" value="ECO:0007669"/>
    <property type="project" value="InterPro"/>
</dbReference>
<dbReference type="InterPro" id="IPR039537">
    <property type="entry name" value="Retrotran_Ty1/copia-like"/>
</dbReference>
<evidence type="ECO:0000259" key="1">
    <source>
        <dbReference type="PROSITE" id="PS50994"/>
    </source>
</evidence>
<dbReference type="AlphaFoldDB" id="A0AAW2SXQ7"/>
<dbReference type="EMBL" id="JACGWM010000001">
    <property type="protein sequence ID" value="KAL0396346.1"/>
    <property type="molecule type" value="Genomic_DNA"/>
</dbReference>
<proteinExistence type="predicted"/>
<dbReference type="SUPFAM" id="SSF53098">
    <property type="entry name" value="Ribonuclease H-like"/>
    <property type="match status" value="1"/>
</dbReference>
<dbReference type="GO" id="GO:0015074">
    <property type="term" value="P:DNA integration"/>
    <property type="evidence" value="ECO:0007669"/>
    <property type="project" value="InterPro"/>
</dbReference>
<feature type="domain" description="Integrase catalytic" evidence="1">
    <location>
        <begin position="1"/>
        <end position="100"/>
    </location>
</feature>
<dbReference type="InterPro" id="IPR036397">
    <property type="entry name" value="RNaseH_sf"/>
</dbReference>
<evidence type="ECO:0000313" key="2">
    <source>
        <dbReference type="EMBL" id="KAL0396346.1"/>
    </source>
</evidence>
<dbReference type="PROSITE" id="PS50994">
    <property type="entry name" value="INTEGRASE"/>
    <property type="match status" value="1"/>
</dbReference>
<comment type="caution">
    <text evidence="2">The sequence shown here is derived from an EMBL/GenBank/DDBJ whole genome shotgun (WGS) entry which is preliminary data.</text>
</comment>
<name>A0AAW2SXQ7_9LAMI</name>
<reference evidence="2" key="2">
    <citation type="journal article" date="2024" name="Plant">
        <title>Genomic evolution and insights into agronomic trait innovations of Sesamum species.</title>
        <authorList>
            <person name="Miao H."/>
            <person name="Wang L."/>
            <person name="Qu L."/>
            <person name="Liu H."/>
            <person name="Sun Y."/>
            <person name="Le M."/>
            <person name="Wang Q."/>
            <person name="Wei S."/>
            <person name="Zheng Y."/>
            <person name="Lin W."/>
            <person name="Duan Y."/>
            <person name="Cao H."/>
            <person name="Xiong S."/>
            <person name="Wang X."/>
            <person name="Wei L."/>
            <person name="Li C."/>
            <person name="Ma Q."/>
            <person name="Ju M."/>
            <person name="Zhao R."/>
            <person name="Li G."/>
            <person name="Mu C."/>
            <person name="Tian Q."/>
            <person name="Mei H."/>
            <person name="Zhang T."/>
            <person name="Gao T."/>
            <person name="Zhang H."/>
        </authorList>
    </citation>
    <scope>NUCLEOTIDE SEQUENCE</scope>
    <source>
        <strain evidence="2">KEN8</strain>
    </source>
</reference>
<protein>
    <submittedName>
        <fullName evidence="2">Copia protein</fullName>
    </submittedName>
</protein>
<reference evidence="2" key="1">
    <citation type="submission" date="2020-06" db="EMBL/GenBank/DDBJ databases">
        <authorList>
            <person name="Li T."/>
            <person name="Hu X."/>
            <person name="Zhang T."/>
            <person name="Song X."/>
            <person name="Zhang H."/>
            <person name="Dai N."/>
            <person name="Sheng W."/>
            <person name="Hou X."/>
            <person name="Wei L."/>
        </authorList>
    </citation>
    <scope>NUCLEOTIDE SEQUENCE</scope>
    <source>
        <strain evidence="2">KEN8</strain>
        <tissue evidence="2">Leaf</tissue>
    </source>
</reference>
<dbReference type="PANTHER" id="PTHR42648">
    <property type="entry name" value="TRANSPOSASE, PUTATIVE-RELATED"/>
    <property type="match status" value="1"/>
</dbReference>